<keyword evidence="5" id="KW-0645">Protease</keyword>
<dbReference type="PANTHER" id="PTHR35864:SF1">
    <property type="entry name" value="ZINC METALLOPROTEASE YWHC-RELATED"/>
    <property type="match status" value="1"/>
</dbReference>
<evidence type="ECO:0000256" key="3">
    <source>
        <dbReference type="ARBA" id="ARBA00007931"/>
    </source>
</evidence>
<dbReference type="GO" id="GO:0008237">
    <property type="term" value="F:metallopeptidase activity"/>
    <property type="evidence" value="ECO:0007669"/>
    <property type="project" value="UniProtKB-KW"/>
</dbReference>
<dbReference type="InterPro" id="IPR052348">
    <property type="entry name" value="Metallopeptidase_M50B"/>
</dbReference>
<keyword evidence="6 13" id="KW-0812">Transmembrane</keyword>
<keyword evidence="7" id="KW-0479">Metal-binding</keyword>
<evidence type="ECO:0000256" key="8">
    <source>
        <dbReference type="ARBA" id="ARBA00022801"/>
    </source>
</evidence>
<feature type="transmembrane region" description="Helical" evidence="13">
    <location>
        <begin position="79"/>
        <end position="103"/>
    </location>
</feature>
<protein>
    <submittedName>
        <fullName evidence="14">Conserved hypothetical membrane protein</fullName>
    </submittedName>
</protein>
<reference evidence="14 15" key="1">
    <citation type="journal article" date="2015" name="Nature">
        <title>rRNA introns, odd ribosomes, and small enigmatic genomes across a large radiation of phyla.</title>
        <authorList>
            <person name="Brown C.T."/>
            <person name="Hug L.A."/>
            <person name="Thomas B.C."/>
            <person name="Sharon I."/>
            <person name="Castelle C.J."/>
            <person name="Singh A."/>
            <person name="Wilkins M.J."/>
            <person name="Williams K.H."/>
            <person name="Banfield J.F."/>
        </authorList>
    </citation>
    <scope>NUCLEOTIDE SEQUENCE [LARGE SCALE GENOMIC DNA]</scope>
</reference>
<dbReference type="GO" id="GO:0005886">
    <property type="term" value="C:plasma membrane"/>
    <property type="evidence" value="ECO:0007669"/>
    <property type="project" value="UniProtKB-SubCell"/>
</dbReference>
<feature type="transmembrane region" description="Helical" evidence="13">
    <location>
        <begin position="166"/>
        <end position="192"/>
    </location>
</feature>
<comment type="cofactor">
    <cofactor evidence="1">
        <name>Zn(2+)</name>
        <dbReference type="ChEBI" id="CHEBI:29105"/>
    </cofactor>
</comment>
<dbReference type="AlphaFoldDB" id="A0A0G1JBQ1"/>
<keyword evidence="8" id="KW-0378">Hydrolase</keyword>
<evidence type="ECO:0000256" key="10">
    <source>
        <dbReference type="ARBA" id="ARBA00022989"/>
    </source>
</evidence>
<dbReference type="EMBL" id="LCJD01000034">
    <property type="protein sequence ID" value="KKT68783.1"/>
    <property type="molecule type" value="Genomic_DNA"/>
</dbReference>
<dbReference type="CDD" id="cd06158">
    <property type="entry name" value="S2P-M50_like_1"/>
    <property type="match status" value="1"/>
</dbReference>
<accession>A0A0G1JBQ1</accession>
<keyword evidence="11" id="KW-0482">Metalloprotease</keyword>
<dbReference type="Proteomes" id="UP000034783">
    <property type="component" value="Unassembled WGS sequence"/>
</dbReference>
<dbReference type="GO" id="GO:0046872">
    <property type="term" value="F:metal ion binding"/>
    <property type="evidence" value="ECO:0007669"/>
    <property type="project" value="UniProtKB-KW"/>
</dbReference>
<evidence type="ECO:0000256" key="9">
    <source>
        <dbReference type="ARBA" id="ARBA00022833"/>
    </source>
</evidence>
<proteinExistence type="inferred from homology"/>
<evidence type="ECO:0000256" key="1">
    <source>
        <dbReference type="ARBA" id="ARBA00001947"/>
    </source>
</evidence>
<keyword evidence="12 13" id="KW-0472">Membrane</keyword>
<comment type="subcellular location">
    <subcellularLocation>
        <location evidence="2">Cell membrane</location>
        <topology evidence="2">Multi-pass membrane protein</topology>
    </subcellularLocation>
</comment>
<evidence type="ECO:0000313" key="15">
    <source>
        <dbReference type="Proteomes" id="UP000034783"/>
    </source>
</evidence>
<evidence type="ECO:0000256" key="7">
    <source>
        <dbReference type="ARBA" id="ARBA00022723"/>
    </source>
</evidence>
<evidence type="ECO:0000256" key="5">
    <source>
        <dbReference type="ARBA" id="ARBA00022670"/>
    </source>
</evidence>
<dbReference type="GO" id="GO:0006508">
    <property type="term" value="P:proteolysis"/>
    <property type="evidence" value="ECO:0007669"/>
    <property type="project" value="UniProtKB-KW"/>
</dbReference>
<comment type="similarity">
    <text evidence="3">Belongs to the peptidase M50B family.</text>
</comment>
<evidence type="ECO:0000256" key="11">
    <source>
        <dbReference type="ARBA" id="ARBA00023049"/>
    </source>
</evidence>
<keyword evidence="9" id="KW-0862">Zinc</keyword>
<dbReference type="InterPro" id="IPR044537">
    <property type="entry name" value="Rip2-like"/>
</dbReference>
<evidence type="ECO:0000256" key="13">
    <source>
        <dbReference type="SAM" id="Phobius"/>
    </source>
</evidence>
<dbReference type="PANTHER" id="PTHR35864">
    <property type="entry name" value="ZINC METALLOPROTEASE MJ0611-RELATED"/>
    <property type="match status" value="1"/>
</dbReference>
<evidence type="ECO:0000256" key="12">
    <source>
        <dbReference type="ARBA" id="ARBA00023136"/>
    </source>
</evidence>
<keyword evidence="10 13" id="KW-1133">Transmembrane helix</keyword>
<sequence length="198" mass="21243">MFVVLFLSLVLSIAIHEFSHAYIAHLLGDDTAKNLGRITLNPLAHLDPLGTLTLLFVGFGWGKPVPVNYYNLAKPKRDAALIALAGPASNFLLAVGSAGLLYVLTALASGSPLEFLVKGLVSPLIIYNLVLGVFNLLPLEPLDGFKVINGLLPPKLSVQWIQLAPYGIYILLFMVLTGLTSRVILPIVVFFAKVLGVA</sequence>
<organism evidence="14 15">
    <name type="scientific">candidate division WWE3 bacterium GW2011_GWB1_44_4</name>
    <dbReference type="NCBI Taxonomy" id="1619116"/>
    <lineage>
        <taxon>Bacteria</taxon>
        <taxon>Katanobacteria</taxon>
    </lineage>
</organism>
<feature type="transmembrane region" description="Helical" evidence="13">
    <location>
        <begin position="115"/>
        <end position="137"/>
    </location>
</feature>
<gene>
    <name evidence="14" type="ORF">UW65_C0034G0006</name>
</gene>
<comment type="caution">
    <text evidence="14">The sequence shown here is derived from an EMBL/GenBank/DDBJ whole genome shotgun (WGS) entry which is preliminary data.</text>
</comment>
<evidence type="ECO:0000256" key="4">
    <source>
        <dbReference type="ARBA" id="ARBA00022475"/>
    </source>
</evidence>
<evidence type="ECO:0000313" key="14">
    <source>
        <dbReference type="EMBL" id="KKT68783.1"/>
    </source>
</evidence>
<name>A0A0G1JBQ1_UNCKA</name>
<keyword evidence="4" id="KW-1003">Cell membrane</keyword>
<evidence type="ECO:0000256" key="2">
    <source>
        <dbReference type="ARBA" id="ARBA00004651"/>
    </source>
</evidence>
<evidence type="ECO:0000256" key="6">
    <source>
        <dbReference type="ARBA" id="ARBA00022692"/>
    </source>
</evidence>